<evidence type="ECO:0000313" key="3">
    <source>
        <dbReference type="EMBL" id="TQL98667.1"/>
    </source>
</evidence>
<dbReference type="Pfam" id="PF00106">
    <property type="entry name" value="adh_short"/>
    <property type="match status" value="1"/>
</dbReference>
<protein>
    <submittedName>
        <fullName evidence="3">NAD(P)-dependent dehydrogenase (Short-subunit alcohol dehydrogenase family)</fullName>
    </submittedName>
</protein>
<feature type="compositionally biased region" description="Basic and acidic residues" evidence="2">
    <location>
        <begin position="288"/>
        <end position="304"/>
    </location>
</feature>
<accession>A0A543CP06</accession>
<evidence type="ECO:0000256" key="1">
    <source>
        <dbReference type="ARBA" id="ARBA00023002"/>
    </source>
</evidence>
<dbReference type="InterPro" id="IPR036291">
    <property type="entry name" value="NAD(P)-bd_dom_sf"/>
</dbReference>
<dbReference type="PRINTS" id="PR00081">
    <property type="entry name" value="GDHRDH"/>
</dbReference>
<dbReference type="SUPFAM" id="SSF51735">
    <property type="entry name" value="NAD(P)-binding Rossmann-fold domains"/>
    <property type="match status" value="1"/>
</dbReference>
<dbReference type="AlphaFoldDB" id="A0A543CP06"/>
<name>A0A543CP06_9ACTN</name>
<dbReference type="RefSeq" id="WP_141957238.1">
    <property type="nucleotide sequence ID" value="NZ_VFOZ01000001.1"/>
</dbReference>
<dbReference type="GO" id="GO:0016491">
    <property type="term" value="F:oxidoreductase activity"/>
    <property type="evidence" value="ECO:0007669"/>
    <property type="project" value="UniProtKB-KW"/>
</dbReference>
<keyword evidence="4" id="KW-1185">Reference proteome</keyword>
<sequence>MVLSTRRRWTAADIPDQRGRTAVITGANTGLGFETARLLAERGATVILACRDTVKAADAAARITALAPDSTVRTLRLDLSSLASVRRAAERLRADHPRIDLLVNNAGGVRRRYAVTEDGFELTFATNHLGPFAFTGLVLDRLLAVPGARVVTVASIGHRRGTVAFDDLHFTRGYRYAHAYFQSKLANLMFTYELHRRLAAAGVPAIAVAAHPGNARTEFGREMPLPVRVMMRPQFRMLTWWLMQSPQKAALATVRAAVDPEARGGDYYGPPGRAQFTGYPTRVRSTARSHDMAAGRRLWQESERQTGVTYPLAEPARVTPS</sequence>
<comment type="caution">
    <text evidence="3">The sequence shown here is derived from an EMBL/GenBank/DDBJ whole genome shotgun (WGS) entry which is preliminary data.</text>
</comment>
<reference evidence="3 4" key="1">
    <citation type="submission" date="2019-06" db="EMBL/GenBank/DDBJ databases">
        <title>Sequencing the genomes of 1000 actinobacteria strains.</title>
        <authorList>
            <person name="Klenk H.-P."/>
        </authorList>
    </citation>
    <scope>NUCLEOTIDE SEQUENCE [LARGE SCALE GENOMIC DNA]</scope>
    <source>
        <strain evidence="3 4">DSM 102200</strain>
    </source>
</reference>
<evidence type="ECO:0000313" key="4">
    <source>
        <dbReference type="Proteomes" id="UP000316096"/>
    </source>
</evidence>
<dbReference type="PANTHER" id="PTHR43157">
    <property type="entry name" value="PHOSPHATIDYLINOSITOL-GLYCAN BIOSYNTHESIS CLASS F PROTEIN-RELATED"/>
    <property type="match status" value="1"/>
</dbReference>
<gene>
    <name evidence="3" type="ORF">FB559_4295</name>
</gene>
<keyword evidence="1" id="KW-0560">Oxidoreductase</keyword>
<dbReference type="PANTHER" id="PTHR43157:SF31">
    <property type="entry name" value="PHOSPHATIDYLINOSITOL-GLYCAN BIOSYNTHESIS CLASS F PROTEIN"/>
    <property type="match status" value="1"/>
</dbReference>
<dbReference type="Gene3D" id="3.40.50.720">
    <property type="entry name" value="NAD(P)-binding Rossmann-like Domain"/>
    <property type="match status" value="1"/>
</dbReference>
<feature type="region of interest" description="Disordered" evidence="2">
    <location>
        <begin position="286"/>
        <end position="321"/>
    </location>
</feature>
<proteinExistence type="predicted"/>
<dbReference type="CDD" id="cd05327">
    <property type="entry name" value="retinol-DH_like_SDR_c_like"/>
    <property type="match status" value="1"/>
</dbReference>
<dbReference type="OrthoDB" id="4577644at2"/>
<dbReference type="EMBL" id="VFOZ01000001">
    <property type="protein sequence ID" value="TQL98667.1"/>
    <property type="molecule type" value="Genomic_DNA"/>
</dbReference>
<dbReference type="InterPro" id="IPR002347">
    <property type="entry name" value="SDR_fam"/>
</dbReference>
<organism evidence="3 4">
    <name type="scientific">Actinoallomurus bryophytorum</name>
    <dbReference type="NCBI Taxonomy" id="1490222"/>
    <lineage>
        <taxon>Bacteria</taxon>
        <taxon>Bacillati</taxon>
        <taxon>Actinomycetota</taxon>
        <taxon>Actinomycetes</taxon>
        <taxon>Streptosporangiales</taxon>
        <taxon>Thermomonosporaceae</taxon>
        <taxon>Actinoallomurus</taxon>
    </lineage>
</organism>
<dbReference type="NCBIfam" id="NF004846">
    <property type="entry name" value="PRK06197.1"/>
    <property type="match status" value="1"/>
</dbReference>
<dbReference type="Proteomes" id="UP000316096">
    <property type="component" value="Unassembled WGS sequence"/>
</dbReference>
<evidence type="ECO:0000256" key="2">
    <source>
        <dbReference type="SAM" id="MobiDB-lite"/>
    </source>
</evidence>